<dbReference type="InterPro" id="IPR011538">
    <property type="entry name" value="Nuo51_FMN-bd"/>
</dbReference>
<comment type="cofactor">
    <cofactor evidence="1 16">
        <name>FMN</name>
        <dbReference type="ChEBI" id="CHEBI:58210"/>
    </cofactor>
</comment>
<keyword evidence="19" id="KW-1185">Reference proteome</keyword>
<comment type="subunit">
    <text evidence="14">Composed of 13 different subunits. Subunits NuoCD, E, F, and G constitute the peripheral sector of the complex.</text>
</comment>
<sequence length="455" mass="49919">MSGPNFLGTQRVLTEEQHPLTWRLRADHQPVWFDEYRAKNGYVGAEKALKGMAPDEIVATVKDSGLSGRGGAGFSTGLKWSLMPKDESMNVRYILCNADEMEPGTYKDRLLMEQLPHLLVEGMLIGGFALKAYRGYIFLRGEYIEAAENLRRAIEEAKQAGFLGKNILGSGFDFELFVHTGAGRYICGEETALINSLEGRRANPRSKPPFPATVGAWGKPTCVNNVETLCNVPSIVQHGPEWYRGLSAGKSQDAGTKLMGFSGRVKNPGLWELPFGITARELLEDYAGGMQDGLKLKAWQPGGAGTDFLTEAHLDLPMEFSSIAKAGSRLGTALAMAVDDKINMVGLCRNLETFFARESCGWCTPCRDGLPWTVKILTALEKGEGQPGDIETLEQLCRFLSPGHTFCALAPGAVEPLQSAIKYFREEFEAGIKVKTFNNLSSIAGIQPNLLKQRW</sequence>
<evidence type="ECO:0000256" key="6">
    <source>
        <dbReference type="ARBA" id="ARBA00022630"/>
    </source>
</evidence>
<evidence type="ECO:0000256" key="15">
    <source>
        <dbReference type="ARBA" id="ARBA00047712"/>
    </source>
</evidence>
<keyword evidence="9 16" id="KW-0479">Metal-binding</keyword>
<dbReference type="FunFam" id="3.40.50.11540:FF:000001">
    <property type="entry name" value="NADH dehydrogenase [ubiquinone] flavoprotein 1, mitochondrial"/>
    <property type="match status" value="1"/>
</dbReference>
<dbReference type="Gene3D" id="3.10.20.600">
    <property type="match status" value="1"/>
</dbReference>
<evidence type="ECO:0000256" key="3">
    <source>
        <dbReference type="ARBA" id="ARBA00007523"/>
    </source>
</evidence>
<evidence type="ECO:0000256" key="13">
    <source>
        <dbReference type="ARBA" id="ARBA00023027"/>
    </source>
</evidence>
<keyword evidence="5 16" id="KW-0004">4Fe-4S</keyword>
<comment type="cofactor">
    <cofactor evidence="2 16">
        <name>[4Fe-4S] cluster</name>
        <dbReference type="ChEBI" id="CHEBI:49883"/>
    </cofactor>
</comment>
<evidence type="ECO:0000256" key="2">
    <source>
        <dbReference type="ARBA" id="ARBA00001966"/>
    </source>
</evidence>
<dbReference type="Pfam" id="PF01512">
    <property type="entry name" value="Complex1_51K"/>
    <property type="match status" value="1"/>
</dbReference>
<evidence type="ECO:0000313" key="18">
    <source>
        <dbReference type="EMBL" id="GKX55955.1"/>
    </source>
</evidence>
<evidence type="ECO:0000256" key="14">
    <source>
        <dbReference type="ARBA" id="ARBA00026021"/>
    </source>
</evidence>
<protein>
    <recommendedName>
        <fullName evidence="4 16">NADH-quinone oxidoreductase subunit F</fullName>
        <ecNumber evidence="16">7.1.1.-</ecNumber>
    </recommendedName>
</protein>
<dbReference type="GO" id="GO:0048038">
    <property type="term" value="F:quinone binding"/>
    <property type="evidence" value="ECO:0007669"/>
    <property type="project" value="UniProtKB-KW"/>
</dbReference>
<evidence type="ECO:0000256" key="8">
    <source>
        <dbReference type="ARBA" id="ARBA00022719"/>
    </source>
</evidence>
<evidence type="ECO:0000256" key="4">
    <source>
        <dbReference type="ARBA" id="ARBA00019901"/>
    </source>
</evidence>
<dbReference type="NCBIfam" id="NF010120">
    <property type="entry name" value="PRK13596.1"/>
    <property type="match status" value="1"/>
</dbReference>
<evidence type="ECO:0000313" key="19">
    <source>
        <dbReference type="Proteomes" id="UP001058124"/>
    </source>
</evidence>
<comment type="function">
    <text evidence="16">NDH-1 shuttles electrons from NADH, via FMN and iron-sulfur (Fe-S) centers, to quinones in the respiratory chain.</text>
</comment>
<dbReference type="Gene3D" id="1.20.1440.230">
    <property type="entry name" value="NADH-ubiquinone oxidoreductase 51kDa subunit, iron-sulphur binding domain"/>
    <property type="match status" value="1"/>
</dbReference>
<evidence type="ECO:0000256" key="1">
    <source>
        <dbReference type="ARBA" id="ARBA00001917"/>
    </source>
</evidence>
<comment type="similarity">
    <text evidence="3 16">Belongs to the complex I 51 kDa subunit family.</text>
</comment>
<dbReference type="InterPro" id="IPR011537">
    <property type="entry name" value="NADH-UbQ_OxRdtase_suF"/>
</dbReference>
<evidence type="ECO:0000256" key="7">
    <source>
        <dbReference type="ARBA" id="ARBA00022643"/>
    </source>
</evidence>
<keyword evidence="6 16" id="KW-0285">Flavoprotein</keyword>
<evidence type="ECO:0000256" key="12">
    <source>
        <dbReference type="ARBA" id="ARBA00023014"/>
    </source>
</evidence>
<dbReference type="NCBIfam" id="TIGR01959">
    <property type="entry name" value="nuoF_fam"/>
    <property type="match status" value="1"/>
</dbReference>
<feature type="domain" description="NADH-ubiquinone oxidoreductase 51kDa subunit iron-sulphur binding" evidence="17">
    <location>
        <begin position="345"/>
        <end position="390"/>
    </location>
</feature>
<dbReference type="InterPro" id="IPR037225">
    <property type="entry name" value="Nuo51_FMN-bd_sf"/>
</dbReference>
<keyword evidence="13 16" id="KW-0520">NAD</keyword>
<dbReference type="Gene3D" id="6.10.250.1450">
    <property type="match status" value="1"/>
</dbReference>
<comment type="catalytic activity">
    <reaction evidence="15 16">
        <text>a quinone + NADH + 5 H(+)(in) = a quinol + NAD(+) + 4 H(+)(out)</text>
        <dbReference type="Rhea" id="RHEA:57888"/>
        <dbReference type="ChEBI" id="CHEBI:15378"/>
        <dbReference type="ChEBI" id="CHEBI:24646"/>
        <dbReference type="ChEBI" id="CHEBI:57540"/>
        <dbReference type="ChEBI" id="CHEBI:57945"/>
        <dbReference type="ChEBI" id="CHEBI:132124"/>
    </reaction>
</comment>
<organism evidence="18 19">
    <name type="scientific">Leminorella grimontii</name>
    <dbReference type="NCBI Taxonomy" id="82981"/>
    <lineage>
        <taxon>Bacteria</taxon>
        <taxon>Pseudomonadati</taxon>
        <taxon>Pseudomonadota</taxon>
        <taxon>Gammaproteobacteria</taxon>
        <taxon>Enterobacterales</taxon>
        <taxon>Budviciaceae</taxon>
        <taxon>Leminorella</taxon>
    </lineage>
</organism>
<dbReference type="SUPFAM" id="SSF140490">
    <property type="entry name" value="Nqo1C-terminal domain-like"/>
    <property type="match status" value="1"/>
</dbReference>
<dbReference type="InterPro" id="IPR037207">
    <property type="entry name" value="Nuop51_4Fe4S-bd_sf"/>
</dbReference>
<dbReference type="Gene3D" id="3.40.50.11540">
    <property type="entry name" value="NADH-ubiquinone oxidoreductase 51kDa subunit"/>
    <property type="match status" value="1"/>
</dbReference>
<dbReference type="InterPro" id="IPR019575">
    <property type="entry name" value="Nuop51_4Fe4S-bd"/>
</dbReference>
<keyword evidence="11 16" id="KW-0408">Iron</keyword>
<evidence type="ECO:0000256" key="5">
    <source>
        <dbReference type="ARBA" id="ARBA00022485"/>
    </source>
</evidence>
<keyword evidence="10" id="KW-1278">Translocase</keyword>
<name>A0AAV5N325_9GAMM</name>
<evidence type="ECO:0000256" key="9">
    <source>
        <dbReference type="ARBA" id="ARBA00022723"/>
    </source>
</evidence>
<dbReference type="FunFam" id="3.10.20.600:FF:000002">
    <property type="entry name" value="NADH-quinone oxidoreductase subunit F"/>
    <property type="match status" value="1"/>
</dbReference>
<dbReference type="SUPFAM" id="SSF142019">
    <property type="entry name" value="Nqo1 FMN-binding domain-like"/>
    <property type="match status" value="1"/>
</dbReference>
<gene>
    <name evidence="18" type="primary">nuoF</name>
    <name evidence="18" type="ORF">SOASR030_20670</name>
</gene>
<dbReference type="Proteomes" id="UP001058124">
    <property type="component" value="Unassembled WGS sequence"/>
</dbReference>
<dbReference type="GO" id="GO:0051539">
    <property type="term" value="F:4 iron, 4 sulfur cluster binding"/>
    <property type="evidence" value="ECO:0007669"/>
    <property type="project" value="UniProtKB-UniRule"/>
</dbReference>
<evidence type="ECO:0000256" key="11">
    <source>
        <dbReference type="ARBA" id="ARBA00023004"/>
    </source>
</evidence>
<dbReference type="EC" id="7.1.1.-" evidence="16"/>
<dbReference type="FunFam" id="1.20.1440.230:FF:000002">
    <property type="entry name" value="NADH-quinone oxidoreductase subunit F"/>
    <property type="match status" value="1"/>
</dbReference>
<dbReference type="GO" id="GO:0051287">
    <property type="term" value="F:NAD binding"/>
    <property type="evidence" value="ECO:0007669"/>
    <property type="project" value="UniProtKB-UniRule"/>
</dbReference>
<dbReference type="InterPro" id="IPR001949">
    <property type="entry name" value="NADH-UbQ_OxRdtase_51kDa_CS"/>
</dbReference>
<dbReference type="Pfam" id="PF10589">
    <property type="entry name" value="NADH_4Fe-4S"/>
    <property type="match status" value="1"/>
</dbReference>
<keyword evidence="7 16" id="KW-0288">FMN</keyword>
<dbReference type="PROSITE" id="PS00644">
    <property type="entry name" value="COMPLEX1_51K_1"/>
    <property type="match status" value="1"/>
</dbReference>
<dbReference type="AlphaFoldDB" id="A0AAV5N325"/>
<evidence type="ECO:0000256" key="10">
    <source>
        <dbReference type="ARBA" id="ARBA00022967"/>
    </source>
</evidence>
<dbReference type="RefSeq" id="WP_027274367.1">
    <property type="nucleotide sequence ID" value="NZ_BRLH01000004.1"/>
</dbReference>
<dbReference type="GO" id="GO:0046872">
    <property type="term" value="F:metal ion binding"/>
    <property type="evidence" value="ECO:0007669"/>
    <property type="project" value="UniProtKB-KW"/>
</dbReference>
<dbReference type="GO" id="GO:0008137">
    <property type="term" value="F:NADH dehydrogenase (ubiquinone) activity"/>
    <property type="evidence" value="ECO:0007669"/>
    <property type="project" value="InterPro"/>
</dbReference>
<reference evidence="18" key="1">
    <citation type="submission" date="2022-06" db="EMBL/GenBank/DDBJ databases">
        <title>Draft genome sequences of Leminorella grimontii str. JCM5902.</title>
        <authorList>
            <person name="Wakabayashi Y."/>
            <person name="Kojima K."/>
        </authorList>
    </citation>
    <scope>NUCLEOTIDE SEQUENCE</scope>
    <source>
        <strain evidence="18">JCM 5902</strain>
    </source>
</reference>
<proteinExistence type="inferred from homology"/>
<dbReference type="PROSITE" id="PS00645">
    <property type="entry name" value="COMPLEX1_51K_2"/>
    <property type="match status" value="1"/>
</dbReference>
<evidence type="ECO:0000256" key="16">
    <source>
        <dbReference type="RuleBase" id="RU364066"/>
    </source>
</evidence>
<dbReference type="GO" id="GO:0010181">
    <property type="term" value="F:FMN binding"/>
    <property type="evidence" value="ECO:0007669"/>
    <property type="project" value="InterPro"/>
</dbReference>
<evidence type="ECO:0000259" key="17">
    <source>
        <dbReference type="SMART" id="SM00928"/>
    </source>
</evidence>
<accession>A0AAV5N325</accession>
<dbReference type="PANTHER" id="PTHR43578:SF3">
    <property type="entry name" value="NADH-QUINONE OXIDOREDUCTASE SUBUNIT F"/>
    <property type="match status" value="1"/>
</dbReference>
<dbReference type="EMBL" id="BRLH01000004">
    <property type="protein sequence ID" value="GKX55955.1"/>
    <property type="molecule type" value="Genomic_DNA"/>
</dbReference>
<dbReference type="SUPFAM" id="SSF142984">
    <property type="entry name" value="Nqo1 middle domain-like"/>
    <property type="match status" value="1"/>
</dbReference>
<comment type="caution">
    <text evidence="18">The sequence shown here is derived from an EMBL/GenBank/DDBJ whole genome shotgun (WGS) entry which is preliminary data.</text>
</comment>
<dbReference type="SMART" id="SM00928">
    <property type="entry name" value="NADH_4Fe-4S"/>
    <property type="match status" value="1"/>
</dbReference>
<keyword evidence="8 16" id="KW-0874">Quinone</keyword>
<dbReference type="NCBIfam" id="NF008436">
    <property type="entry name" value="PRK11278.1"/>
    <property type="match status" value="1"/>
</dbReference>
<dbReference type="PANTHER" id="PTHR43578">
    <property type="entry name" value="NADH-QUINONE OXIDOREDUCTASE SUBUNIT F"/>
    <property type="match status" value="1"/>
</dbReference>
<keyword evidence="12 16" id="KW-0411">Iron-sulfur</keyword>